<evidence type="ECO:0000313" key="2">
    <source>
        <dbReference type="EMBL" id="KKR86156.1"/>
    </source>
</evidence>
<dbReference type="Gene3D" id="3.90.78.10">
    <property type="entry name" value="UDP-N-acetylenolpyruvoylglucosamine reductase, C-terminal domain"/>
    <property type="match status" value="1"/>
</dbReference>
<accession>A0A0G0UFG1</accession>
<organism evidence="2 3">
    <name type="scientific">Candidatus Uhrbacteria bacterium GW2011_GWC2_41_11</name>
    <dbReference type="NCBI Taxonomy" id="1618985"/>
    <lineage>
        <taxon>Bacteria</taxon>
        <taxon>Candidatus Uhriibacteriota</taxon>
    </lineage>
</organism>
<dbReference type="Pfam" id="PF02873">
    <property type="entry name" value="MurB_C"/>
    <property type="match status" value="1"/>
</dbReference>
<dbReference type="SUPFAM" id="SSF56194">
    <property type="entry name" value="Uridine diphospho-N-Acetylenolpyruvylglucosamine reductase, MurB, C-terminal domain"/>
    <property type="match status" value="1"/>
</dbReference>
<feature type="domain" description="UDP-N-acetylenolpyruvoylglucosamine reductase C-terminal" evidence="1">
    <location>
        <begin position="2"/>
        <end position="38"/>
    </location>
</feature>
<comment type="caution">
    <text evidence="2">The sequence shown here is derived from an EMBL/GenBank/DDBJ whole genome shotgun (WGS) entry which is preliminary data.</text>
</comment>
<name>A0A0G0UFG1_9BACT</name>
<protein>
    <submittedName>
        <fullName evidence="2">UDP-N-acetylenolpyruvoylglucosamine reductase</fullName>
    </submittedName>
</protein>
<dbReference type="EMBL" id="LCAH01000018">
    <property type="protein sequence ID" value="KKR86156.1"/>
    <property type="molecule type" value="Genomic_DNA"/>
</dbReference>
<sequence length="40" mass="4537">MLNLGHATASEIVQLIALVKTKARNRFGIYLQEEIEYVGF</sequence>
<dbReference type="InterPro" id="IPR036635">
    <property type="entry name" value="MurB_C_sf"/>
</dbReference>
<proteinExistence type="predicted"/>
<evidence type="ECO:0000259" key="1">
    <source>
        <dbReference type="Pfam" id="PF02873"/>
    </source>
</evidence>
<dbReference type="Proteomes" id="UP000034616">
    <property type="component" value="Unassembled WGS sequence"/>
</dbReference>
<evidence type="ECO:0000313" key="3">
    <source>
        <dbReference type="Proteomes" id="UP000034616"/>
    </source>
</evidence>
<dbReference type="AlphaFoldDB" id="A0A0G0UFG1"/>
<reference evidence="2 3" key="1">
    <citation type="journal article" date="2015" name="Nature">
        <title>rRNA introns, odd ribosomes, and small enigmatic genomes across a large radiation of phyla.</title>
        <authorList>
            <person name="Brown C.T."/>
            <person name="Hug L.A."/>
            <person name="Thomas B.C."/>
            <person name="Sharon I."/>
            <person name="Castelle C.J."/>
            <person name="Singh A."/>
            <person name="Wilkins M.J."/>
            <person name="Williams K.H."/>
            <person name="Banfield J.F."/>
        </authorList>
    </citation>
    <scope>NUCLEOTIDE SEQUENCE [LARGE SCALE GENOMIC DNA]</scope>
</reference>
<dbReference type="GO" id="GO:0008762">
    <property type="term" value="F:UDP-N-acetylmuramate dehydrogenase activity"/>
    <property type="evidence" value="ECO:0007669"/>
    <property type="project" value="InterPro"/>
</dbReference>
<gene>
    <name evidence="2" type="ORF">UU35_C0018G0002</name>
</gene>
<dbReference type="InterPro" id="IPR011601">
    <property type="entry name" value="MurB_C"/>
</dbReference>